<evidence type="ECO:0000313" key="1">
    <source>
        <dbReference type="EMBL" id="CAB4577560.1"/>
    </source>
</evidence>
<proteinExistence type="predicted"/>
<name>A0A6J6KEU2_9ZZZZ</name>
<dbReference type="EMBL" id="CAEZTG010000177">
    <property type="protein sequence ID" value="CAB4577560.1"/>
    <property type="molecule type" value="Genomic_DNA"/>
</dbReference>
<reference evidence="2" key="1">
    <citation type="submission" date="2020-05" db="EMBL/GenBank/DDBJ databases">
        <authorList>
            <person name="Chiriac C."/>
            <person name="Salcher M."/>
            <person name="Ghai R."/>
            <person name="Kavagutti S V."/>
        </authorList>
    </citation>
    <scope>NUCLEOTIDE SEQUENCE</scope>
</reference>
<protein>
    <submittedName>
        <fullName evidence="2">Unannotated protein</fullName>
    </submittedName>
</protein>
<sequence>MIRALEEQPEIALELAVIGGEDDVEVIAPPLCLDCRENSTDGFVDEFVFDMRHRVDFANLIGGKGGGNPLAGSLVIADEHAVVPKAPVARFGVDDCFAFGLILRIANGKVELAPVDAM</sequence>
<dbReference type="EMBL" id="CAEZVV010000067">
    <property type="protein sequence ID" value="CAB4647636.1"/>
    <property type="molecule type" value="Genomic_DNA"/>
</dbReference>
<organism evidence="2">
    <name type="scientific">freshwater metagenome</name>
    <dbReference type="NCBI Taxonomy" id="449393"/>
    <lineage>
        <taxon>unclassified sequences</taxon>
        <taxon>metagenomes</taxon>
        <taxon>ecological metagenomes</taxon>
    </lineage>
</organism>
<evidence type="ECO:0000313" key="2">
    <source>
        <dbReference type="EMBL" id="CAB4647636.1"/>
    </source>
</evidence>
<accession>A0A6J6KEU2</accession>
<dbReference type="AlphaFoldDB" id="A0A6J6KEU2"/>
<gene>
    <name evidence="1" type="ORF">UFOPK1603_01535</name>
    <name evidence="2" type="ORF">UFOPK2143_01083</name>
</gene>